<dbReference type="SUPFAM" id="SSF50475">
    <property type="entry name" value="FMN-binding split barrel"/>
    <property type="match status" value="1"/>
</dbReference>
<evidence type="ECO:0000313" key="1">
    <source>
        <dbReference type="EMBL" id="ADE57042.1"/>
    </source>
</evidence>
<accession>D5EER0</accession>
<keyword evidence="2" id="KW-1185">Reference proteome</keyword>
<dbReference type="HOGENOM" id="CLU_067890_2_2_0"/>
<dbReference type="RefSeq" id="WP_013048305.1">
    <property type="nucleotide sequence ID" value="NC_014011.1"/>
</dbReference>
<dbReference type="Gene3D" id="2.30.110.10">
    <property type="entry name" value="Electron Transport, Fmn-binding Protein, Chain A"/>
    <property type="match status" value="1"/>
</dbReference>
<dbReference type="PANTHER" id="PTHR34071:SF2">
    <property type="entry name" value="FLAVIN-NUCLEOTIDE-BINDING PROTEIN"/>
    <property type="match status" value="1"/>
</dbReference>
<dbReference type="PANTHER" id="PTHR34071">
    <property type="entry name" value="5-NITROIMIDAZOLE ANTIBIOTICS RESISTANCE PROTEIN, NIMA-FAMILY-RELATED PROTEIN-RELATED"/>
    <property type="match status" value="1"/>
</dbReference>
<organism evidence="1 2">
    <name type="scientific">Aminobacterium colombiense (strain DSM 12261 / ALA-1)</name>
    <dbReference type="NCBI Taxonomy" id="572547"/>
    <lineage>
        <taxon>Bacteria</taxon>
        <taxon>Thermotogati</taxon>
        <taxon>Synergistota</taxon>
        <taxon>Synergistia</taxon>
        <taxon>Synergistales</taxon>
        <taxon>Aminobacteriaceae</taxon>
        <taxon>Aminobacterium</taxon>
    </lineage>
</organism>
<dbReference type="EMBL" id="CP001997">
    <property type="protein sequence ID" value="ADE57042.1"/>
    <property type="molecule type" value="Genomic_DNA"/>
</dbReference>
<name>D5EER0_AMICL</name>
<protein>
    <submittedName>
        <fullName evidence="1">Pyridoxamine 5'-phosphate oxidase-related FMN-binding protein</fullName>
    </submittedName>
</protein>
<proteinExistence type="predicted"/>
<reference evidence="1 2" key="1">
    <citation type="journal article" date="2010" name="Stand. Genomic Sci.">
        <title>Complete genome sequence of Aminobacterium colombiense type strain (ALA-1).</title>
        <authorList>
            <person name="Chertkov O."/>
            <person name="Sikorski J."/>
            <person name="Brambilla E."/>
            <person name="Lapidus A."/>
            <person name="Copeland A."/>
            <person name="Glavina Del Rio T."/>
            <person name="Nolan M."/>
            <person name="Lucas S."/>
            <person name="Tice H."/>
            <person name="Cheng J.F."/>
            <person name="Han C."/>
            <person name="Detter J.C."/>
            <person name="Bruce D."/>
            <person name="Tapia R."/>
            <person name="Goodwin L."/>
            <person name="Pitluck S."/>
            <person name="Liolios K."/>
            <person name="Ivanova N."/>
            <person name="Mavromatis K."/>
            <person name="Ovchinnikova G."/>
            <person name="Pati A."/>
            <person name="Chen A."/>
            <person name="Palaniappan K."/>
            <person name="Land M."/>
            <person name="Hauser L."/>
            <person name="Chang Y.J."/>
            <person name="Jeffries C.D."/>
            <person name="Spring S."/>
            <person name="Rohde M."/>
            <person name="Goker M."/>
            <person name="Bristow J."/>
            <person name="Eisen J.A."/>
            <person name="Markowitz V."/>
            <person name="Hugenholtz P."/>
            <person name="Kyrpides N.C."/>
            <person name="Klenk H.P."/>
        </authorList>
    </citation>
    <scope>NUCLEOTIDE SEQUENCE [LARGE SCALE GENOMIC DNA]</scope>
    <source>
        <strain evidence="2">DSM 12261 / ALA-1</strain>
    </source>
</reference>
<gene>
    <name evidence="1" type="ordered locus">Amico_0912</name>
</gene>
<dbReference type="Pfam" id="PF12900">
    <property type="entry name" value="Pyridox_ox_2"/>
    <property type="match status" value="1"/>
</dbReference>
<dbReference type="OrthoDB" id="9794935at2"/>
<dbReference type="InterPro" id="IPR024747">
    <property type="entry name" value="Pyridox_Oxase-rel"/>
</dbReference>
<dbReference type="eggNOG" id="COG3467">
    <property type="taxonomic scope" value="Bacteria"/>
</dbReference>
<dbReference type="Proteomes" id="UP000002366">
    <property type="component" value="Chromosome"/>
</dbReference>
<sequence>MFKEMRRKDRELSNIEALALLEEGNYMVLSTLSRDGYCYGVPLHYVFINDSIYFHCAIEGHKLENIAYNDKVSICVVGKAEVVPEKFTTNYESVIAFGRAKEVKGDEKEIALIALIGKYSPEHISEGREYIKRASDKTKVIGITVERITGKARKEKA</sequence>
<dbReference type="KEGG" id="aco:Amico_0912"/>
<dbReference type="InterPro" id="IPR012349">
    <property type="entry name" value="Split_barrel_FMN-bd"/>
</dbReference>
<dbReference type="AlphaFoldDB" id="D5EER0"/>
<evidence type="ECO:0000313" key="2">
    <source>
        <dbReference type="Proteomes" id="UP000002366"/>
    </source>
</evidence>